<keyword evidence="1 5" id="KW-0489">Methyltransferase</keyword>
<evidence type="ECO:0000256" key="1">
    <source>
        <dbReference type="ARBA" id="ARBA00022603"/>
    </source>
</evidence>
<comment type="caution">
    <text evidence="5">Lacks conserved residue(s) required for the propagation of feature annotation.</text>
</comment>
<evidence type="ECO:0000313" key="7">
    <source>
        <dbReference type="EMBL" id="ABC21048.1"/>
    </source>
</evidence>
<evidence type="ECO:0000256" key="2">
    <source>
        <dbReference type="ARBA" id="ARBA00022679"/>
    </source>
</evidence>
<dbReference type="Proteomes" id="UP000001929">
    <property type="component" value="Chromosome"/>
</dbReference>
<dbReference type="Pfam" id="PF22458">
    <property type="entry name" value="RsmF-B_ferredox"/>
    <property type="match status" value="1"/>
</dbReference>
<dbReference type="GO" id="GO:0003723">
    <property type="term" value="F:RNA binding"/>
    <property type="evidence" value="ECO:0007669"/>
    <property type="project" value="UniProtKB-UniRule"/>
</dbReference>
<proteinExistence type="inferred from homology"/>
<keyword evidence="4 5" id="KW-0694">RNA-binding</keyword>
<accession>Q2RXU7</accession>
<dbReference type="SUPFAM" id="SSF53335">
    <property type="entry name" value="S-adenosyl-L-methionine-dependent methyltransferases"/>
    <property type="match status" value="1"/>
</dbReference>
<reference evidence="7 8" key="1">
    <citation type="journal article" date="2011" name="Stand. Genomic Sci.">
        <title>Complete genome sequence of Rhodospirillum rubrum type strain (S1).</title>
        <authorList>
            <person name="Munk A.C."/>
            <person name="Copeland A."/>
            <person name="Lucas S."/>
            <person name="Lapidus A."/>
            <person name="Del Rio T.G."/>
            <person name="Barry K."/>
            <person name="Detter J.C."/>
            <person name="Hammon N."/>
            <person name="Israni S."/>
            <person name="Pitluck S."/>
            <person name="Brettin T."/>
            <person name="Bruce D."/>
            <person name="Han C."/>
            <person name="Tapia R."/>
            <person name="Gilna P."/>
            <person name="Schmutz J."/>
            <person name="Larimer F."/>
            <person name="Land M."/>
            <person name="Kyrpides N.C."/>
            <person name="Mavromatis K."/>
            <person name="Richardson P."/>
            <person name="Rohde M."/>
            <person name="Goker M."/>
            <person name="Klenk H.P."/>
            <person name="Zhang Y."/>
            <person name="Roberts G.P."/>
            <person name="Reslewic S."/>
            <person name="Schwartz D.C."/>
        </authorList>
    </citation>
    <scope>NUCLEOTIDE SEQUENCE [LARGE SCALE GENOMIC DNA]</scope>
    <source>
        <strain evidence="8">ATCC 11170 / ATH 1.1.1 / DSM 467 / LMG 4362 / NCIMB 8255 / S1</strain>
    </source>
</reference>
<name>Q2RXU7_RHORT</name>
<evidence type="ECO:0000259" key="6">
    <source>
        <dbReference type="PROSITE" id="PS51686"/>
    </source>
</evidence>
<dbReference type="EMBL" id="CP000230">
    <property type="protein sequence ID" value="ABC21048.1"/>
    <property type="molecule type" value="Genomic_DNA"/>
</dbReference>
<dbReference type="PhylomeDB" id="Q2RXU7"/>
<keyword evidence="8" id="KW-1185">Reference proteome</keyword>
<feature type="domain" description="SAM-dependent MTase RsmB/NOP-type" evidence="6">
    <location>
        <begin position="155"/>
        <end position="436"/>
    </location>
</feature>
<dbReference type="PATRIC" id="fig|269796.9.peg.297"/>
<dbReference type="CDD" id="cd02440">
    <property type="entry name" value="AdoMet_MTases"/>
    <property type="match status" value="1"/>
</dbReference>
<feature type="active site" description="Nucleophile" evidence="5">
    <location>
        <position position="369"/>
    </location>
</feature>
<dbReference type="GO" id="GO:0008173">
    <property type="term" value="F:RNA methyltransferase activity"/>
    <property type="evidence" value="ECO:0007669"/>
    <property type="project" value="InterPro"/>
</dbReference>
<feature type="binding site" evidence="5">
    <location>
        <position position="296"/>
    </location>
    <ligand>
        <name>S-adenosyl-L-methionine</name>
        <dbReference type="ChEBI" id="CHEBI:59789"/>
    </ligand>
</feature>
<evidence type="ECO:0000313" key="8">
    <source>
        <dbReference type="Proteomes" id="UP000001929"/>
    </source>
</evidence>
<dbReference type="RefSeq" id="WP_011387996.1">
    <property type="nucleotide sequence ID" value="NC_007643.1"/>
</dbReference>
<dbReference type="PROSITE" id="PS51686">
    <property type="entry name" value="SAM_MT_RSMB_NOP"/>
    <property type="match status" value="1"/>
</dbReference>
<keyword evidence="3 5" id="KW-0949">S-adenosyl-L-methionine</keyword>
<dbReference type="GO" id="GO:0001510">
    <property type="term" value="P:RNA methylation"/>
    <property type="evidence" value="ECO:0007669"/>
    <property type="project" value="InterPro"/>
</dbReference>
<dbReference type="InterPro" id="IPR029063">
    <property type="entry name" value="SAM-dependent_MTases_sf"/>
</dbReference>
<dbReference type="STRING" id="269796.Rru_A0243"/>
<dbReference type="KEGG" id="rru:Rru_A0243"/>
<dbReference type="InterPro" id="IPR049560">
    <property type="entry name" value="MeTrfase_RsmB-F_NOP2_cat"/>
</dbReference>
<dbReference type="Pfam" id="PF01189">
    <property type="entry name" value="Methyltr_RsmB-F"/>
    <property type="match status" value="1"/>
</dbReference>
<dbReference type="PRINTS" id="PR02008">
    <property type="entry name" value="RCMTFAMILY"/>
</dbReference>
<dbReference type="Gene3D" id="3.40.50.150">
    <property type="entry name" value="Vaccinia Virus protein VP39"/>
    <property type="match status" value="1"/>
</dbReference>
<evidence type="ECO:0000256" key="4">
    <source>
        <dbReference type="ARBA" id="ARBA00022884"/>
    </source>
</evidence>
<dbReference type="eggNOG" id="COG0144">
    <property type="taxonomic scope" value="Bacteria"/>
</dbReference>
<evidence type="ECO:0000256" key="5">
    <source>
        <dbReference type="PROSITE-ProRule" id="PRU01023"/>
    </source>
</evidence>
<dbReference type="PANTHER" id="PTHR22807:SF53">
    <property type="entry name" value="RIBOSOMAL RNA SMALL SUBUNIT METHYLTRANSFERASE B-RELATED"/>
    <property type="match status" value="1"/>
</dbReference>
<feature type="binding site" evidence="5">
    <location>
        <position position="316"/>
    </location>
    <ligand>
        <name>S-adenosyl-L-methionine</name>
        <dbReference type="ChEBI" id="CHEBI:59789"/>
    </ligand>
</feature>
<protein>
    <submittedName>
        <fullName evidence="7">tRNA/rRNA cytosine-C5-methylase</fullName>
    </submittedName>
</protein>
<dbReference type="EnsemblBacteria" id="ABC21048">
    <property type="protein sequence ID" value="ABC21048"/>
    <property type="gene ID" value="Rru_A0243"/>
</dbReference>
<gene>
    <name evidence="7" type="ordered locus">Rru_A0243</name>
</gene>
<dbReference type="AlphaFoldDB" id="Q2RXU7"/>
<sequence>MTPAARVQCAIDLLVDIDATNRPADGIASAFVRARRFMGSKDRRAVTALAWSTLRHRARLSWLIDRFGGTPKARALVIAHLLVVERQSAEDVRMLFITRAQHAPQPLTDAEERLVDGLAGKPLEFREMPADVRLEVPDWLPPLLEPLFGERLEDELRALQAEAPLDLRVNALKSDRESARLALAREQVDTRPGALSPCALRAEGRPNVAITAPFCDGLVEVQDEGSQMVALLCAVAPGMSVLDLCAGAGGKTLALAAGMENKGTLVATDISEGRLARAQTRLQRAGVHNVTRKVLDPETRKWLKRRKASFDVVLVDAPCSGTGTWRRNPDARWKLTPDTISALNAEQSALLDRAAALVKPGGRLVYATCSLLPAENEAQIAAFLERRDDYRALPVAETWAKVSPAPYPGAADVSWLRLTPASHGTDGFFVSILERQPRETADQPDETAPIPEDA</sequence>
<dbReference type="InterPro" id="IPR001678">
    <property type="entry name" value="MeTrfase_RsmB-F_NOP2_dom"/>
</dbReference>
<evidence type="ECO:0000256" key="3">
    <source>
        <dbReference type="ARBA" id="ARBA00022691"/>
    </source>
</evidence>
<dbReference type="InterPro" id="IPR023267">
    <property type="entry name" value="RCMT"/>
</dbReference>
<dbReference type="SUPFAM" id="SSF48013">
    <property type="entry name" value="NusB-like"/>
    <property type="match status" value="1"/>
</dbReference>
<organism evidence="7 8">
    <name type="scientific">Rhodospirillum rubrum (strain ATCC 11170 / ATH 1.1.1 / DSM 467 / LMG 4362 / NCIMB 8255 / S1)</name>
    <dbReference type="NCBI Taxonomy" id="269796"/>
    <lineage>
        <taxon>Bacteria</taxon>
        <taxon>Pseudomonadati</taxon>
        <taxon>Pseudomonadota</taxon>
        <taxon>Alphaproteobacteria</taxon>
        <taxon>Rhodospirillales</taxon>
        <taxon>Rhodospirillaceae</taxon>
        <taxon>Rhodospirillum</taxon>
    </lineage>
</organism>
<dbReference type="InterPro" id="IPR035926">
    <property type="entry name" value="NusB-like_sf"/>
</dbReference>
<dbReference type="HOGENOM" id="CLU_005316_0_2_5"/>
<keyword evidence="2 5" id="KW-0808">Transferase</keyword>
<comment type="similarity">
    <text evidence="5">Belongs to the class I-like SAM-binding methyltransferase superfamily. RsmB/NOP family.</text>
</comment>
<dbReference type="PANTHER" id="PTHR22807">
    <property type="entry name" value="NOP2 YEAST -RELATED NOL1/NOP2/FMU SUN DOMAIN-CONTAINING"/>
    <property type="match status" value="1"/>
</dbReference>
<feature type="binding site" evidence="5">
    <location>
        <position position="269"/>
    </location>
    <ligand>
        <name>S-adenosyl-L-methionine</name>
        <dbReference type="ChEBI" id="CHEBI:59789"/>
    </ligand>
</feature>
<dbReference type="InterPro" id="IPR054728">
    <property type="entry name" value="RsmB-like_ferredoxin"/>
</dbReference>